<accession>A0A0S7BW32</accession>
<dbReference type="PANTHER" id="PTHR43196:SF2">
    <property type="entry name" value="PHOSPHOADENOSINE PHOSPHOSULFATE REDUCTASE"/>
    <property type="match status" value="1"/>
</dbReference>
<sequence length="783" mass="89788">MYNYEWDPETGGYLLTTKITGVIKEVRPVFKEELLLLGFDRQFNWQIPDTDLPLMWAEGRRYIYRGECIGEAVGGGLFELPVLKANILDLKILPVDVERMIGQNRSLMNGLVQLTLKSIFSTYKKFVSQVDLLYVAFSGGKDSMVLLDLIQRALPHNDFEVVFGDTTMEFSDTYSILGEAQKFWPSLSWHIAKAHINAIDSWQVFGPPARTIRWCCSVHKTAPSILEIKQVLAKRKNKRLDEISRLRVLAFLGIRKEESEARSAYSLLADGNKHTIQINCNPILEWGTSELFLYILSQRLPLNKLYRYGSHRVGCKLCPLASSWYESITNHVREEEVKPFIDVIKKTIRRGFNDEKKWKEYLESGGWKQRASGKYLSNSEDKIIENISNDKATYIIRGMNYPWKTWLTPIGDVFYNGDDNYSIIYKDISVTFRVNESSDCTSITLTIPPKTKSSIRFMYLFRNALYKSAYCKNCKVCMVECKTCSLFISENEILFKNCIRCESCLDKRKGCLIASSVSTTGDGNMSKTNIDRYKNFGLRLDWVKIFMENPSVFWQNGRMGSHMLISFKAWGKESGLLDKRNNPLPITITLQAIDPDSPLLWSYLFVNLCYSSALFTWYVNHVSFGYEYKSNDLLLLLEDDYKGSSETTIKNALSSLKDTLKSSPIGPLLGQGTCQINGKVITTITRMGWLNPDPLAILYSLYKFAEISDNYFSFTLSDLLADSPERPGISPAKLFNISRETLQRMLYQLSHDHSDFIKVVFNKDLDNIYLNNEKTSLDVVELF</sequence>
<evidence type="ECO:0000313" key="3">
    <source>
        <dbReference type="Proteomes" id="UP000053370"/>
    </source>
</evidence>
<dbReference type="InterPro" id="IPR050128">
    <property type="entry name" value="Sulfate_adenylyltrnsfr_sub2"/>
</dbReference>
<dbReference type="InterPro" id="IPR002500">
    <property type="entry name" value="PAPS_reduct_dom"/>
</dbReference>
<name>A0A0S7BW32_9CHLR</name>
<dbReference type="STRING" id="1678840.ATC1_13919"/>
<proteinExistence type="predicted"/>
<protein>
    <submittedName>
        <fullName evidence="2">3'-phosphoadenosine 5'-phosphosulfate sulfotransferase</fullName>
    </submittedName>
</protein>
<dbReference type="InterPro" id="IPR014729">
    <property type="entry name" value="Rossmann-like_a/b/a_fold"/>
</dbReference>
<organism evidence="2">
    <name type="scientific">Flexilinea flocculi</name>
    <dbReference type="NCBI Taxonomy" id="1678840"/>
    <lineage>
        <taxon>Bacteria</taxon>
        <taxon>Bacillati</taxon>
        <taxon>Chloroflexota</taxon>
        <taxon>Anaerolineae</taxon>
        <taxon>Anaerolineales</taxon>
        <taxon>Anaerolineaceae</taxon>
        <taxon>Flexilinea</taxon>
    </lineage>
</organism>
<dbReference type="OrthoDB" id="9794018at2"/>
<dbReference type="RefSeq" id="WP_062281146.1">
    <property type="nucleotide sequence ID" value="NZ_DF968181.1"/>
</dbReference>
<dbReference type="SUPFAM" id="SSF52402">
    <property type="entry name" value="Adenine nucleotide alpha hydrolases-like"/>
    <property type="match status" value="1"/>
</dbReference>
<evidence type="ECO:0000259" key="1">
    <source>
        <dbReference type="Pfam" id="PF01507"/>
    </source>
</evidence>
<dbReference type="AlphaFoldDB" id="A0A0S7BW32"/>
<dbReference type="Gene3D" id="3.40.50.620">
    <property type="entry name" value="HUPs"/>
    <property type="match status" value="1"/>
</dbReference>
<dbReference type="Pfam" id="PF01507">
    <property type="entry name" value="PAPS_reduct"/>
    <property type="match status" value="1"/>
</dbReference>
<reference evidence="2" key="1">
    <citation type="journal article" date="2015" name="Genome Announc.">
        <title>Draft Genome Sequence of Anaerolineae Strain TC1, a Novel Isolate from a Methanogenic Wastewater Treatment System.</title>
        <authorList>
            <person name="Matsuura N."/>
            <person name="Tourlousse D.M."/>
            <person name="Sun L."/>
            <person name="Toyonaga M."/>
            <person name="Kuroda K."/>
            <person name="Ohashi A."/>
            <person name="Cruz R."/>
            <person name="Yamaguchi T."/>
            <person name="Sekiguchi Y."/>
        </authorList>
    </citation>
    <scope>NUCLEOTIDE SEQUENCE [LARGE SCALE GENOMIC DNA]</scope>
    <source>
        <strain evidence="2">TC1</strain>
    </source>
</reference>
<dbReference type="EMBL" id="DF968181">
    <property type="protein sequence ID" value="GAP40937.1"/>
    <property type="molecule type" value="Genomic_DNA"/>
</dbReference>
<dbReference type="PANTHER" id="PTHR43196">
    <property type="entry name" value="SULFATE ADENYLYLTRANSFERASE SUBUNIT 2"/>
    <property type="match status" value="1"/>
</dbReference>
<keyword evidence="3" id="KW-1185">Reference proteome</keyword>
<gene>
    <name evidence="2" type="ORF">ATC1_13919</name>
</gene>
<keyword evidence="2" id="KW-0808">Transferase</keyword>
<dbReference type="Proteomes" id="UP000053370">
    <property type="component" value="Unassembled WGS sequence"/>
</dbReference>
<dbReference type="GO" id="GO:0016740">
    <property type="term" value="F:transferase activity"/>
    <property type="evidence" value="ECO:0007669"/>
    <property type="project" value="UniProtKB-KW"/>
</dbReference>
<feature type="domain" description="Phosphoadenosine phosphosulphate reductase" evidence="1">
    <location>
        <begin position="134"/>
        <end position="319"/>
    </location>
</feature>
<evidence type="ECO:0000313" key="2">
    <source>
        <dbReference type="EMBL" id="GAP40937.1"/>
    </source>
</evidence>